<keyword evidence="1" id="KW-1133">Transmembrane helix</keyword>
<feature type="transmembrane region" description="Helical" evidence="1">
    <location>
        <begin position="115"/>
        <end position="137"/>
    </location>
</feature>
<keyword evidence="1" id="KW-0472">Membrane</keyword>
<reference evidence="2" key="2">
    <citation type="journal article" date="2018" name="Nat. Commun.">
        <title>Tailed giant Tupanvirus possesses the most complete translational apparatus of the known virosphere.</title>
        <authorList>
            <person name="Abrahao J."/>
            <person name="Silva L."/>
            <person name="Silva L.S."/>
            <person name="Khalil J.Y.B."/>
            <person name="Rodrigues R."/>
            <person name="Arantes T."/>
            <person name="Assis F."/>
            <person name="Boratto P."/>
            <person name="Andrade M."/>
            <person name="Kroon E.G."/>
            <person name="Ribeiro B."/>
            <person name="Bergier I."/>
            <person name="Seligmann H."/>
            <person name="Ghigo E."/>
            <person name="Colson P."/>
            <person name="Levasseur A."/>
            <person name="Kroemer G."/>
            <person name="Raoult D."/>
            <person name="La Scola B."/>
        </authorList>
    </citation>
    <scope>NUCLEOTIDE SEQUENCE [LARGE SCALE GENOMIC DNA]</scope>
    <source>
        <strain evidence="2">Soda lake</strain>
    </source>
</reference>
<accession>A0A6N1NLI1</accession>
<feature type="transmembrane region" description="Helical" evidence="1">
    <location>
        <begin position="87"/>
        <end position="109"/>
    </location>
</feature>
<dbReference type="KEGG" id="vg:80518790"/>
<evidence type="ECO:0008006" key="3">
    <source>
        <dbReference type="Google" id="ProtNLM"/>
    </source>
</evidence>
<name>A0A6N1NLI1_9VIRU</name>
<proteinExistence type="predicted"/>
<sequence length="267" mass="30949">MEHINVDDSETHNILIDNSAFIPNNITNTKINDNIIQSDNDDEESWNYKILLLLKKVGKKTMGYRWMHEQDAQYYDKMNTRFNTYEMLVLAFLGTITGAGFVNFIAGTGLQDNKILYIVITVTQLVTVFIAAIIKGYSNVNNYEKNKGDHFLAALKNAELNLNIQYQLSLNIKDRDNDKLFLKNVVKNFNDILFLAPPIRESTKKKYMEESNDNDMFNPIVFDGDGLQIIIHDPSTETKNNIKFNQNSNITNDSKMKYQIDRWLQHF</sequence>
<protein>
    <recommendedName>
        <fullName evidence="3">SMODS and SLOG-associating 2TM effector domain-containing protein</fullName>
    </recommendedName>
</protein>
<dbReference type="EMBL" id="KY523104">
    <property type="protein sequence ID" value="QKU35365.1"/>
    <property type="molecule type" value="Genomic_DNA"/>
</dbReference>
<evidence type="ECO:0000256" key="1">
    <source>
        <dbReference type="SAM" id="Phobius"/>
    </source>
</evidence>
<dbReference type="GeneID" id="80518790"/>
<dbReference type="RefSeq" id="YP_010782026.1">
    <property type="nucleotide sequence ID" value="NC_075039.1"/>
</dbReference>
<evidence type="ECO:0000313" key="2">
    <source>
        <dbReference type="EMBL" id="QKU35365.1"/>
    </source>
</evidence>
<keyword evidence="1" id="KW-0812">Transmembrane</keyword>
<organism evidence="2">
    <name type="scientific">Tupanvirus soda lake</name>
    <dbReference type="NCBI Taxonomy" id="2126985"/>
    <lineage>
        <taxon>Viruses</taxon>
        <taxon>Varidnaviria</taxon>
        <taxon>Bamfordvirae</taxon>
        <taxon>Nucleocytoviricota</taxon>
        <taxon>Megaviricetes</taxon>
        <taxon>Imitervirales</taxon>
        <taxon>Mimiviridae</taxon>
        <taxon>Megamimivirinae</taxon>
        <taxon>Tupanvirus</taxon>
        <taxon>Tupanvirus salinum</taxon>
    </lineage>
</organism>
<reference evidence="2" key="1">
    <citation type="submission" date="2017-01" db="EMBL/GenBank/DDBJ databases">
        <authorList>
            <person name="Assis F.L."/>
            <person name="Abrahao J.S."/>
            <person name="Silva L."/>
            <person name="Khalil J.B."/>
            <person name="Rodrigues R."/>
            <person name="Silva L.S."/>
            <person name="Arantes T."/>
            <person name="Boratto P."/>
            <person name="Andrade M."/>
            <person name="Kroon E.G."/>
            <person name="Ribeiro B."/>
            <person name="Bergier I."/>
            <person name="Seligmann H."/>
            <person name="Ghigo E."/>
            <person name="Colson P."/>
            <person name="Levasseur A."/>
            <person name="Raoult D."/>
            <person name="Scola B.L."/>
        </authorList>
    </citation>
    <scope>NUCLEOTIDE SEQUENCE</scope>
    <source>
        <strain evidence="2">Soda lake</strain>
    </source>
</reference>